<accession>A0AAX3SVZ5</accession>
<dbReference type="EMBL" id="CP120956">
    <property type="protein sequence ID" value="WFF84100.1"/>
    <property type="molecule type" value="Genomic_DNA"/>
</dbReference>
<comment type="catalytic activity">
    <reaction evidence="6">
        <text>5 isopentenyl diphosphate + (2E,6E)-farnesyl diphosphate = all-trans-octaprenyl diphosphate + 5 diphosphate</text>
        <dbReference type="Rhea" id="RHEA:27798"/>
        <dbReference type="ChEBI" id="CHEBI:33019"/>
        <dbReference type="ChEBI" id="CHEBI:57711"/>
        <dbReference type="ChEBI" id="CHEBI:128769"/>
        <dbReference type="ChEBI" id="CHEBI:175763"/>
        <dbReference type="EC" id="2.5.1.90"/>
    </reaction>
</comment>
<dbReference type="AlphaFoldDB" id="A0AAX3SVZ5"/>
<protein>
    <recommendedName>
        <fullName evidence="9">Octaprenyl diphosphate synthase</fullName>
        <ecNumber evidence="8">2.5.1.90</ecNumber>
    </recommendedName>
    <alternativeName>
        <fullName evidence="11">All-trans-octaprenyl-diphosphate synthase</fullName>
    </alternativeName>
    <alternativeName>
        <fullName evidence="10">Octaprenyl pyrophosphate synthase</fullName>
    </alternativeName>
</protein>
<evidence type="ECO:0000256" key="6">
    <source>
        <dbReference type="ARBA" id="ARBA00051506"/>
    </source>
</evidence>
<comment type="similarity">
    <text evidence="2 12">Belongs to the FPP/GGPP synthase family.</text>
</comment>
<dbReference type="InterPro" id="IPR000092">
    <property type="entry name" value="Polyprenyl_synt"/>
</dbReference>
<dbReference type="GO" id="GO:0106350">
    <property type="term" value="F:all-trans-octaprenyl-diphosphate synthase activity"/>
    <property type="evidence" value="ECO:0007669"/>
    <property type="project" value="UniProtKB-EC"/>
</dbReference>
<organism evidence="13 14">
    <name type="scientific">Delftia tsuruhatensis</name>
    <dbReference type="NCBI Taxonomy" id="180282"/>
    <lineage>
        <taxon>Bacteria</taxon>
        <taxon>Pseudomonadati</taxon>
        <taxon>Pseudomonadota</taxon>
        <taxon>Betaproteobacteria</taxon>
        <taxon>Burkholderiales</taxon>
        <taxon>Comamonadaceae</taxon>
        <taxon>Delftia</taxon>
    </lineage>
</organism>
<dbReference type="PROSITE" id="PS00444">
    <property type="entry name" value="POLYPRENYL_SYNTHASE_2"/>
    <property type="match status" value="1"/>
</dbReference>
<evidence type="ECO:0000256" key="8">
    <source>
        <dbReference type="ARBA" id="ARBA00066511"/>
    </source>
</evidence>
<dbReference type="RefSeq" id="WP_277849943.1">
    <property type="nucleotide sequence ID" value="NZ_CP120956.1"/>
</dbReference>
<evidence type="ECO:0000256" key="4">
    <source>
        <dbReference type="ARBA" id="ARBA00022723"/>
    </source>
</evidence>
<dbReference type="PANTHER" id="PTHR12001:SF69">
    <property type="entry name" value="ALL TRANS-POLYPRENYL-DIPHOSPHATE SYNTHASE PDSS1"/>
    <property type="match status" value="1"/>
</dbReference>
<dbReference type="GO" id="GO:0008299">
    <property type="term" value="P:isoprenoid biosynthetic process"/>
    <property type="evidence" value="ECO:0007669"/>
    <property type="project" value="InterPro"/>
</dbReference>
<evidence type="ECO:0000256" key="2">
    <source>
        <dbReference type="ARBA" id="ARBA00006706"/>
    </source>
</evidence>
<evidence type="ECO:0000256" key="12">
    <source>
        <dbReference type="RuleBase" id="RU004466"/>
    </source>
</evidence>
<evidence type="ECO:0000256" key="9">
    <source>
        <dbReference type="ARBA" id="ARBA00072473"/>
    </source>
</evidence>
<dbReference type="InterPro" id="IPR008949">
    <property type="entry name" value="Isoprenoid_synthase_dom_sf"/>
</dbReference>
<keyword evidence="4" id="KW-0479">Metal-binding</keyword>
<dbReference type="SUPFAM" id="SSF48576">
    <property type="entry name" value="Terpenoid synthases"/>
    <property type="match status" value="1"/>
</dbReference>
<evidence type="ECO:0000256" key="1">
    <source>
        <dbReference type="ARBA" id="ARBA00001946"/>
    </source>
</evidence>
<evidence type="ECO:0000256" key="10">
    <source>
        <dbReference type="ARBA" id="ARBA00079637"/>
    </source>
</evidence>
<keyword evidence="5" id="KW-0460">Magnesium</keyword>
<dbReference type="InterPro" id="IPR033749">
    <property type="entry name" value="Polyprenyl_synt_CS"/>
</dbReference>
<dbReference type="CDD" id="cd00685">
    <property type="entry name" value="Trans_IPPS_HT"/>
    <property type="match status" value="1"/>
</dbReference>
<evidence type="ECO:0000256" key="5">
    <source>
        <dbReference type="ARBA" id="ARBA00022842"/>
    </source>
</evidence>
<evidence type="ECO:0000313" key="14">
    <source>
        <dbReference type="Proteomes" id="UP001219066"/>
    </source>
</evidence>
<name>A0AAX3SVZ5_9BURK</name>
<dbReference type="Proteomes" id="UP001219066">
    <property type="component" value="Chromosome"/>
</dbReference>
<proteinExistence type="inferred from homology"/>
<dbReference type="PROSITE" id="PS00723">
    <property type="entry name" value="POLYPRENYL_SYNTHASE_1"/>
    <property type="match status" value="1"/>
</dbReference>
<gene>
    <name evidence="13" type="ORF">PYR84_24745</name>
</gene>
<evidence type="ECO:0000313" key="13">
    <source>
        <dbReference type="EMBL" id="WFF84100.1"/>
    </source>
</evidence>
<sequence length="309" mass="33221">MREVDHVIAQRLTTTVPLIAQISQYIIAAGGKRLRPALLLMVCNALGYEGKDRHVLAAVVELIHTATLLHDDVVDESTLRRGRPTANETFGNPASVLVGDFLHSRSFQMMVEVGSMRVLKILSDATNVIAEGEVQQLINTHDASLDEAGYLHVIRSKTAQLFEASAQLGAVLADAPREIEQACASYGQALGTAFQIIDDVLDYAGDAQEMGKNLGDDLREGKCTLPLIAAMQRGTPEQAAIVRAAIEQGSTEQLTAVVDIVRSTGALDVAREAANAEARRAIDAINVLPSNLHTASLLQLASQLLERRT</sequence>
<evidence type="ECO:0000256" key="3">
    <source>
        <dbReference type="ARBA" id="ARBA00022679"/>
    </source>
</evidence>
<dbReference type="Pfam" id="PF00348">
    <property type="entry name" value="polyprenyl_synt"/>
    <property type="match status" value="1"/>
</dbReference>
<reference evidence="13" key="1">
    <citation type="submission" date="2023-03" db="EMBL/GenBank/DDBJ databases">
        <title>Synergistic degradation of erythromycin by symbiotic bacteria Ery-6A and Ery-6B and application in simulated water remediation.</title>
        <authorList>
            <person name="Xu S."/>
        </authorList>
    </citation>
    <scope>NUCLEOTIDE SEQUENCE</scope>
    <source>
        <strain evidence="13">Ery-6A</strain>
    </source>
</reference>
<dbReference type="SFLD" id="SFLDS00005">
    <property type="entry name" value="Isoprenoid_Synthase_Type_I"/>
    <property type="match status" value="1"/>
</dbReference>
<dbReference type="FunFam" id="1.10.600.10:FF:000002">
    <property type="entry name" value="Octaprenyl diphosphate synthase"/>
    <property type="match status" value="1"/>
</dbReference>
<comment type="function">
    <text evidence="7">Supplies octaprenyl diphosphate, the precursor for the side chain of the isoprenoid quinones ubiquinone and menaquinone.</text>
</comment>
<dbReference type="EC" id="2.5.1.90" evidence="8"/>
<dbReference type="GO" id="GO:0046872">
    <property type="term" value="F:metal ion binding"/>
    <property type="evidence" value="ECO:0007669"/>
    <property type="project" value="UniProtKB-KW"/>
</dbReference>
<keyword evidence="3 12" id="KW-0808">Transferase</keyword>
<comment type="cofactor">
    <cofactor evidence="1">
        <name>Mg(2+)</name>
        <dbReference type="ChEBI" id="CHEBI:18420"/>
    </cofactor>
</comment>
<dbReference type="PANTHER" id="PTHR12001">
    <property type="entry name" value="GERANYLGERANYL PYROPHOSPHATE SYNTHASE"/>
    <property type="match status" value="1"/>
</dbReference>
<evidence type="ECO:0000256" key="11">
    <source>
        <dbReference type="ARBA" id="ARBA00083124"/>
    </source>
</evidence>
<evidence type="ECO:0000256" key="7">
    <source>
        <dbReference type="ARBA" id="ARBA00055029"/>
    </source>
</evidence>
<dbReference type="Gene3D" id="1.10.600.10">
    <property type="entry name" value="Farnesyl Diphosphate Synthase"/>
    <property type="match status" value="1"/>
</dbReference>